<sequence>MMALLQSLLVASVSVLRRGTVRSDIFYLSILALLCHYDLQLGHRSLFHHIAPMPTHPSLECRPTGTSNRMRASNTLLKLRSDGNYPHM</sequence>
<dbReference type="EMBL" id="WHUW01000257">
    <property type="protein sequence ID" value="KAF8416423.1"/>
    <property type="molecule type" value="Genomic_DNA"/>
</dbReference>
<evidence type="ECO:0008006" key="5">
    <source>
        <dbReference type="Google" id="ProtNLM"/>
    </source>
</evidence>
<keyword evidence="1" id="KW-0732">Signal</keyword>
<comment type="caution">
    <text evidence="2">The sequence shown here is derived from an EMBL/GenBank/DDBJ whole genome shotgun (WGS) entry which is preliminary data.</text>
</comment>
<dbReference type="AlphaFoldDB" id="A0AAD4BBY3"/>
<name>A0AAD4BBY3_BOLED</name>
<reference evidence="2" key="2">
    <citation type="journal article" date="2020" name="Nat. Commun.">
        <title>Large-scale genome sequencing of mycorrhizal fungi provides insights into the early evolution of symbiotic traits.</title>
        <authorList>
            <person name="Miyauchi S."/>
            <person name="Kiss E."/>
            <person name="Kuo A."/>
            <person name="Drula E."/>
            <person name="Kohler A."/>
            <person name="Sanchez-Garcia M."/>
            <person name="Morin E."/>
            <person name="Andreopoulos B."/>
            <person name="Barry K.W."/>
            <person name="Bonito G."/>
            <person name="Buee M."/>
            <person name="Carver A."/>
            <person name="Chen C."/>
            <person name="Cichocki N."/>
            <person name="Clum A."/>
            <person name="Culley D."/>
            <person name="Crous P.W."/>
            <person name="Fauchery L."/>
            <person name="Girlanda M."/>
            <person name="Hayes R.D."/>
            <person name="Keri Z."/>
            <person name="LaButti K."/>
            <person name="Lipzen A."/>
            <person name="Lombard V."/>
            <person name="Magnuson J."/>
            <person name="Maillard F."/>
            <person name="Murat C."/>
            <person name="Nolan M."/>
            <person name="Ohm R.A."/>
            <person name="Pangilinan J."/>
            <person name="Pereira M.F."/>
            <person name="Perotto S."/>
            <person name="Peter M."/>
            <person name="Pfister S."/>
            <person name="Riley R."/>
            <person name="Sitrit Y."/>
            <person name="Stielow J.B."/>
            <person name="Szollosi G."/>
            <person name="Zifcakova L."/>
            <person name="Stursova M."/>
            <person name="Spatafora J.W."/>
            <person name="Tedersoo L."/>
            <person name="Vaario L.M."/>
            <person name="Yamada A."/>
            <person name="Yan M."/>
            <person name="Wang P."/>
            <person name="Xu J."/>
            <person name="Bruns T."/>
            <person name="Baldrian P."/>
            <person name="Vilgalys R."/>
            <person name="Dunand C."/>
            <person name="Henrissat B."/>
            <person name="Grigoriev I.V."/>
            <person name="Hibbett D."/>
            <person name="Nagy L.G."/>
            <person name="Martin F.M."/>
        </authorList>
    </citation>
    <scope>NUCLEOTIDE SEQUENCE</scope>
    <source>
        <strain evidence="2">BED1</strain>
    </source>
</reference>
<feature type="signal peptide" evidence="1">
    <location>
        <begin position="1"/>
        <end position="23"/>
    </location>
</feature>
<evidence type="ECO:0000313" key="4">
    <source>
        <dbReference type="Proteomes" id="UP001194468"/>
    </source>
</evidence>
<evidence type="ECO:0000256" key="1">
    <source>
        <dbReference type="SAM" id="SignalP"/>
    </source>
</evidence>
<gene>
    <name evidence="2" type="ORF">L210DRAFT_2537376</name>
    <name evidence="3" type="ORF">L210DRAFT_2537386</name>
</gene>
<dbReference type="Proteomes" id="UP001194468">
    <property type="component" value="Unassembled WGS sequence"/>
</dbReference>
<protein>
    <recommendedName>
        <fullName evidence="5">Secreted protein</fullName>
    </recommendedName>
</protein>
<keyword evidence="4" id="KW-1185">Reference proteome</keyword>
<reference evidence="2" key="1">
    <citation type="submission" date="2019-10" db="EMBL/GenBank/DDBJ databases">
        <authorList>
            <consortium name="DOE Joint Genome Institute"/>
            <person name="Kuo A."/>
            <person name="Miyauchi S."/>
            <person name="Kiss E."/>
            <person name="Drula E."/>
            <person name="Kohler A."/>
            <person name="Sanchez-Garcia M."/>
            <person name="Andreopoulos B."/>
            <person name="Barry K.W."/>
            <person name="Bonito G."/>
            <person name="Buee M."/>
            <person name="Carver A."/>
            <person name="Chen C."/>
            <person name="Cichocki N."/>
            <person name="Clum A."/>
            <person name="Culley D."/>
            <person name="Crous P.W."/>
            <person name="Fauchery L."/>
            <person name="Girlanda M."/>
            <person name="Hayes R."/>
            <person name="Keri Z."/>
            <person name="LaButti K."/>
            <person name="Lipzen A."/>
            <person name="Lombard V."/>
            <person name="Magnuson J."/>
            <person name="Maillard F."/>
            <person name="Morin E."/>
            <person name="Murat C."/>
            <person name="Nolan M."/>
            <person name="Ohm R."/>
            <person name="Pangilinan J."/>
            <person name="Pereira M."/>
            <person name="Perotto S."/>
            <person name="Peter M."/>
            <person name="Riley R."/>
            <person name="Sitrit Y."/>
            <person name="Stielow B."/>
            <person name="Szollosi G."/>
            <person name="Zifcakova L."/>
            <person name="Stursova M."/>
            <person name="Spatafora J.W."/>
            <person name="Tedersoo L."/>
            <person name="Vaario L.-M."/>
            <person name="Yamada A."/>
            <person name="Yan M."/>
            <person name="Wang P."/>
            <person name="Xu J."/>
            <person name="Bruns T."/>
            <person name="Baldrian P."/>
            <person name="Vilgalys R."/>
            <person name="Henrissat B."/>
            <person name="Grigoriev I.V."/>
            <person name="Hibbett D."/>
            <person name="Nagy L.G."/>
            <person name="Martin F.M."/>
        </authorList>
    </citation>
    <scope>NUCLEOTIDE SEQUENCE</scope>
    <source>
        <strain evidence="2">BED1</strain>
    </source>
</reference>
<evidence type="ECO:0000313" key="3">
    <source>
        <dbReference type="EMBL" id="KAF8416424.1"/>
    </source>
</evidence>
<accession>A0AAD4BBY3</accession>
<evidence type="ECO:0000313" key="2">
    <source>
        <dbReference type="EMBL" id="KAF8416423.1"/>
    </source>
</evidence>
<organism evidence="2 4">
    <name type="scientific">Boletus edulis BED1</name>
    <dbReference type="NCBI Taxonomy" id="1328754"/>
    <lineage>
        <taxon>Eukaryota</taxon>
        <taxon>Fungi</taxon>
        <taxon>Dikarya</taxon>
        <taxon>Basidiomycota</taxon>
        <taxon>Agaricomycotina</taxon>
        <taxon>Agaricomycetes</taxon>
        <taxon>Agaricomycetidae</taxon>
        <taxon>Boletales</taxon>
        <taxon>Boletineae</taxon>
        <taxon>Boletaceae</taxon>
        <taxon>Boletoideae</taxon>
        <taxon>Boletus</taxon>
    </lineage>
</organism>
<feature type="chain" id="PRO_5042441144" description="Secreted protein" evidence="1">
    <location>
        <begin position="24"/>
        <end position="88"/>
    </location>
</feature>
<proteinExistence type="predicted"/>
<dbReference type="EMBL" id="WHUW01000257">
    <property type="protein sequence ID" value="KAF8416424.1"/>
    <property type="molecule type" value="Genomic_DNA"/>
</dbReference>